<keyword evidence="2" id="KW-1185">Reference proteome</keyword>
<proteinExistence type="predicted"/>
<accession>A0A7X5U5W5</accession>
<protein>
    <submittedName>
        <fullName evidence="1">Uncharacterized protein</fullName>
    </submittedName>
</protein>
<reference evidence="1 2" key="1">
    <citation type="submission" date="2020-03" db="EMBL/GenBank/DDBJ databases">
        <title>Sequencing the genomes of 1000 actinobacteria strains.</title>
        <authorList>
            <person name="Klenk H.-P."/>
        </authorList>
    </citation>
    <scope>NUCLEOTIDE SEQUENCE [LARGE SCALE GENOMIC DNA]</scope>
    <source>
        <strain evidence="1 2">DSM 44556</strain>
    </source>
</reference>
<comment type="caution">
    <text evidence="1">The sequence shown here is derived from an EMBL/GenBank/DDBJ whole genome shotgun (WGS) entry which is preliminary data.</text>
</comment>
<name>A0A7X5U5W5_9MYCO</name>
<gene>
    <name evidence="1" type="ORF">FHU31_005936</name>
</gene>
<sequence>MGPATSLPSQQTTYYLVGWMAYDNDGDRFGGVSLFPKQGSQPAYITTGLVASAQHSLNR</sequence>
<dbReference type="EMBL" id="JAANOW010000005">
    <property type="protein sequence ID" value="NIH98912.1"/>
    <property type="molecule type" value="Genomic_DNA"/>
</dbReference>
<dbReference type="InterPro" id="IPR055637">
    <property type="entry name" value="DUF7213"/>
</dbReference>
<dbReference type="AlphaFoldDB" id="A0A7X5U5W5"/>
<dbReference type="Proteomes" id="UP000547444">
    <property type="component" value="Unassembled WGS sequence"/>
</dbReference>
<dbReference type="Pfam" id="PF23850">
    <property type="entry name" value="DUF7213"/>
    <property type="match status" value="1"/>
</dbReference>
<organism evidence="1 2">
    <name type="scientific">Mycolicibacterium fluoranthenivorans</name>
    <dbReference type="NCBI Taxonomy" id="258505"/>
    <lineage>
        <taxon>Bacteria</taxon>
        <taxon>Bacillati</taxon>
        <taxon>Actinomycetota</taxon>
        <taxon>Actinomycetes</taxon>
        <taxon>Mycobacteriales</taxon>
        <taxon>Mycobacteriaceae</taxon>
        <taxon>Mycolicibacterium</taxon>
    </lineage>
</organism>
<evidence type="ECO:0000313" key="1">
    <source>
        <dbReference type="EMBL" id="NIH98912.1"/>
    </source>
</evidence>
<evidence type="ECO:0000313" key="2">
    <source>
        <dbReference type="Proteomes" id="UP000547444"/>
    </source>
</evidence>